<sequence length="268" mass="28198">MIVFPAIDLIAGKVVRLEKGDRSKMTVYSEDPVSVAQDFMSQGATWLHVVDLSSAFEEPEENRALNDEAIRKLCQVKGLSIDVGGGVRSLQRIDELGSYGASRIALGTVLVKNPDFAAEAAAQFGELLVADIAAKDGQVKVNGWRDEAKLSVEEAVGNLSSFGFKHLVFTDISRDGMQTGIDVAAYVKIAKLAGFPVVASGGISSLSDISNFASAGEEFIEGCITGRALYEGAFTLRDALNAAGDKAFEGATSASVCTQESDKGSASC</sequence>
<dbReference type="GO" id="GO:0000162">
    <property type="term" value="P:L-tryptophan biosynthetic process"/>
    <property type="evidence" value="ECO:0007669"/>
    <property type="project" value="TreeGrafter"/>
</dbReference>
<feature type="active site" description="Proton acceptor" evidence="9">
    <location>
        <position position="8"/>
    </location>
</feature>
<dbReference type="SUPFAM" id="SSF51366">
    <property type="entry name" value="Ribulose-phoshate binding barrel"/>
    <property type="match status" value="1"/>
</dbReference>
<keyword evidence="6 9" id="KW-0028">Amino-acid biosynthesis</keyword>
<comment type="caution">
    <text evidence="9">Lacks conserved residue(s) required for the propagation of feature annotation.</text>
</comment>
<dbReference type="Gene3D" id="3.20.20.70">
    <property type="entry name" value="Aldolase class I"/>
    <property type="match status" value="1"/>
</dbReference>
<proteinExistence type="inferred from homology"/>
<keyword evidence="8 9" id="KW-0413">Isomerase</keyword>
<dbReference type="EC" id="5.3.1.16" evidence="9"/>
<dbReference type="EMBL" id="JAUMVS010000062">
    <property type="protein sequence ID" value="MDO4841899.1"/>
    <property type="molecule type" value="Genomic_DNA"/>
</dbReference>
<reference evidence="11" key="1">
    <citation type="submission" date="2023-07" db="EMBL/GenBank/DDBJ databases">
        <title>Between Cages and Wild: Unraveling the Impact of Captivity on Animal Microbiomes and Antimicrobial Resistance.</title>
        <authorList>
            <person name="Schmartz G.P."/>
            <person name="Rehner J."/>
            <person name="Schuff M.J."/>
            <person name="Becker S.L."/>
            <person name="Kravczyk M."/>
            <person name="Gurevich A."/>
            <person name="Francke R."/>
            <person name="Mueller R."/>
            <person name="Keller V."/>
            <person name="Keller A."/>
        </authorList>
    </citation>
    <scope>NUCLEOTIDE SEQUENCE</scope>
    <source>
        <strain evidence="11">S12M_St_49</strain>
    </source>
</reference>
<dbReference type="InterPro" id="IPR044524">
    <property type="entry name" value="Isoase_HisA-like"/>
</dbReference>
<keyword evidence="12" id="KW-1185">Reference proteome</keyword>
<evidence type="ECO:0000256" key="2">
    <source>
        <dbReference type="ARBA" id="ARBA00004496"/>
    </source>
</evidence>
<gene>
    <name evidence="9" type="primary">hisA</name>
    <name evidence="11" type="ORF">Q3982_04400</name>
</gene>
<dbReference type="CDD" id="cd04732">
    <property type="entry name" value="HisA"/>
    <property type="match status" value="1"/>
</dbReference>
<evidence type="ECO:0000256" key="8">
    <source>
        <dbReference type="ARBA" id="ARBA00023235"/>
    </source>
</evidence>
<evidence type="ECO:0000256" key="4">
    <source>
        <dbReference type="ARBA" id="ARBA00009667"/>
    </source>
</evidence>
<name>A0AA43RHF9_9ACTN</name>
<evidence type="ECO:0000313" key="12">
    <source>
        <dbReference type="Proteomes" id="UP001168575"/>
    </source>
</evidence>
<dbReference type="GO" id="GO:0000105">
    <property type="term" value="P:L-histidine biosynthetic process"/>
    <property type="evidence" value="ECO:0007669"/>
    <property type="project" value="UniProtKB-UniRule"/>
</dbReference>
<protein>
    <recommendedName>
        <fullName evidence="9">1-(5-phosphoribosyl)-5-[(5-phosphoribosylamino)methylideneamino] imidazole-4-carboxamide isomerase</fullName>
        <ecNumber evidence="9">5.3.1.16</ecNumber>
    </recommendedName>
    <alternativeName>
        <fullName evidence="9">Phosphoribosylformimino-5-aminoimidazole carboxamide ribotide isomerase</fullName>
    </alternativeName>
</protein>
<dbReference type="GO" id="GO:0005737">
    <property type="term" value="C:cytoplasm"/>
    <property type="evidence" value="ECO:0007669"/>
    <property type="project" value="UniProtKB-SubCell"/>
</dbReference>
<dbReference type="HAMAP" id="MF_01014">
    <property type="entry name" value="HisA"/>
    <property type="match status" value="1"/>
</dbReference>
<dbReference type="Pfam" id="PF00977">
    <property type="entry name" value="His_biosynth"/>
    <property type="match status" value="1"/>
</dbReference>
<evidence type="ECO:0000256" key="5">
    <source>
        <dbReference type="ARBA" id="ARBA00022490"/>
    </source>
</evidence>
<evidence type="ECO:0000256" key="7">
    <source>
        <dbReference type="ARBA" id="ARBA00023102"/>
    </source>
</evidence>
<dbReference type="PANTHER" id="PTHR43090:SF2">
    <property type="entry name" value="1-(5-PHOSPHORIBOSYL)-5-[(5-PHOSPHORIBOSYLAMINO)METHYLIDENEAMINO] IMIDAZOLE-4-CARBOXAMIDE ISOMERASE"/>
    <property type="match status" value="1"/>
</dbReference>
<evidence type="ECO:0000313" key="11">
    <source>
        <dbReference type="EMBL" id="MDO4841899.1"/>
    </source>
</evidence>
<dbReference type="FunFam" id="3.20.20.70:FF:000009">
    <property type="entry name" value="1-(5-phosphoribosyl)-5-[(5-phosphoribosylamino)methylideneamino] imidazole-4-carboxamide isomerase"/>
    <property type="match status" value="1"/>
</dbReference>
<evidence type="ECO:0000256" key="9">
    <source>
        <dbReference type="HAMAP-Rule" id="MF_01014"/>
    </source>
</evidence>
<dbReference type="InterPro" id="IPR013785">
    <property type="entry name" value="Aldolase_TIM"/>
</dbReference>
<dbReference type="GO" id="GO:0003949">
    <property type="term" value="F:1-(5-phosphoribosyl)-5-[(5-phosphoribosylamino)methylideneamino]imidazole-4-carboxamide isomerase activity"/>
    <property type="evidence" value="ECO:0007669"/>
    <property type="project" value="UniProtKB-UniRule"/>
</dbReference>
<comment type="caution">
    <text evidence="11">The sequence shown here is derived from an EMBL/GenBank/DDBJ whole genome shotgun (WGS) entry which is preliminary data.</text>
</comment>
<comment type="similarity">
    <text evidence="4 9 10">Belongs to the HisA/HisF family.</text>
</comment>
<evidence type="ECO:0000256" key="1">
    <source>
        <dbReference type="ARBA" id="ARBA00000901"/>
    </source>
</evidence>
<keyword evidence="7 9" id="KW-0368">Histidine biosynthesis</keyword>
<dbReference type="InterPro" id="IPR011060">
    <property type="entry name" value="RibuloseP-bd_barrel"/>
</dbReference>
<dbReference type="Proteomes" id="UP001168575">
    <property type="component" value="Unassembled WGS sequence"/>
</dbReference>
<comment type="subcellular location">
    <subcellularLocation>
        <location evidence="2 9">Cytoplasm</location>
    </subcellularLocation>
</comment>
<dbReference type="InterPro" id="IPR023016">
    <property type="entry name" value="HisA/PriA"/>
</dbReference>
<organism evidence="11 12">
    <name type="scientific">Phoenicibacter congonensis</name>
    <dbReference type="NCBI Taxonomy" id="1944646"/>
    <lineage>
        <taxon>Bacteria</taxon>
        <taxon>Bacillati</taxon>
        <taxon>Actinomycetota</taxon>
        <taxon>Coriobacteriia</taxon>
        <taxon>Eggerthellales</taxon>
        <taxon>Eggerthellaceae</taxon>
        <taxon>Phoenicibacter</taxon>
    </lineage>
</organism>
<comment type="catalytic activity">
    <reaction evidence="1 9">
        <text>1-(5-phospho-beta-D-ribosyl)-5-[(5-phospho-beta-D-ribosylamino)methylideneamino]imidazole-4-carboxamide = 5-[(5-phospho-1-deoxy-D-ribulos-1-ylimino)methylamino]-1-(5-phospho-beta-D-ribosyl)imidazole-4-carboxamide</text>
        <dbReference type="Rhea" id="RHEA:15469"/>
        <dbReference type="ChEBI" id="CHEBI:58435"/>
        <dbReference type="ChEBI" id="CHEBI:58525"/>
        <dbReference type="EC" id="5.3.1.16"/>
    </reaction>
</comment>
<evidence type="ECO:0000256" key="3">
    <source>
        <dbReference type="ARBA" id="ARBA00005133"/>
    </source>
</evidence>
<dbReference type="InterPro" id="IPR006062">
    <property type="entry name" value="His_biosynth"/>
</dbReference>
<evidence type="ECO:0000256" key="6">
    <source>
        <dbReference type="ARBA" id="ARBA00022605"/>
    </source>
</evidence>
<keyword evidence="5 9" id="KW-0963">Cytoplasm</keyword>
<comment type="pathway">
    <text evidence="3 9">Amino-acid biosynthesis; L-histidine biosynthesis; L-histidine from 5-phospho-alpha-D-ribose 1-diphosphate: step 4/9.</text>
</comment>
<dbReference type="AlphaFoldDB" id="A0AA43RHF9"/>
<accession>A0AA43RHF9</accession>
<dbReference type="PANTHER" id="PTHR43090">
    <property type="entry name" value="1-(5-PHOSPHORIBOSYL)-5-[(5-PHOSPHORIBOSYLAMINO)METHYLIDENEAMINO] IMIDAZOLE-4-CARBOXAMIDE ISOMERASE"/>
    <property type="match status" value="1"/>
</dbReference>
<evidence type="ECO:0000256" key="10">
    <source>
        <dbReference type="RuleBase" id="RU003657"/>
    </source>
</evidence>